<evidence type="ECO:0000313" key="7">
    <source>
        <dbReference type="EMBL" id="REE25284.1"/>
    </source>
</evidence>
<proteinExistence type="inferred from homology"/>
<reference evidence="7 8" key="1">
    <citation type="submission" date="2018-07" db="EMBL/GenBank/DDBJ databases">
        <title>Genomic Encyclopedia of Type Strains, Phase IV (KMG-IV): sequencing the most valuable type-strain genomes for metagenomic binning, comparative biology and taxonomic classification.</title>
        <authorList>
            <person name="Goeker M."/>
        </authorList>
    </citation>
    <scope>NUCLEOTIDE SEQUENCE [LARGE SCALE GENOMIC DNA]</scope>
    <source>
        <strain evidence="7 8">DSM 7466</strain>
    </source>
</reference>
<keyword evidence="4" id="KW-0288">FMN</keyword>
<dbReference type="AlphaFoldDB" id="A0A371NAU5"/>
<dbReference type="PANTHER" id="PTHR43278:SF1">
    <property type="entry name" value="IRON-SULFUR FLAVOPROTEIN MJ1083"/>
    <property type="match status" value="1"/>
</dbReference>
<evidence type="ECO:0000256" key="2">
    <source>
        <dbReference type="ARBA" id="ARBA00001966"/>
    </source>
</evidence>
<comment type="cofactor">
    <cofactor evidence="2">
        <name>[4Fe-4S] cluster</name>
        <dbReference type="ChEBI" id="CHEBI:49883"/>
    </cofactor>
</comment>
<accession>A0A371NAU5</accession>
<keyword evidence="8" id="KW-1185">Reference proteome</keyword>
<comment type="cofactor">
    <cofactor evidence="1">
        <name>FMN</name>
        <dbReference type="ChEBI" id="CHEBI:58210"/>
    </cofactor>
</comment>
<comment type="caution">
    <text evidence="7">The sequence shown here is derived from an EMBL/GenBank/DDBJ whole genome shotgun (WGS) entry which is preliminary data.</text>
</comment>
<keyword evidence="3" id="KW-0285">Flavoprotein</keyword>
<sequence>MKQKEVDFMVKVIGICGSPRKNGNTEILLREALDAAEEAGAETELVRLAGLDINPCRACDSCKKTGECAIEDDLNRVVELAASAHGIIIGSPVYFGSVTAQTKMFMDRTRPLRSEFRLADRVGGAVTVGGSRNGGQETACRDIHSFFLIHEAAVVGDASPTAHYGGTGVGGAKGESADDMTGIETARNLGRRVALLAARIHG</sequence>
<dbReference type="Pfam" id="PF03358">
    <property type="entry name" value="FMN_red"/>
    <property type="match status" value="1"/>
</dbReference>
<evidence type="ECO:0000256" key="5">
    <source>
        <dbReference type="ARBA" id="ARBA00038292"/>
    </source>
</evidence>
<evidence type="ECO:0000256" key="1">
    <source>
        <dbReference type="ARBA" id="ARBA00001917"/>
    </source>
</evidence>
<comment type="similarity">
    <text evidence="5">Belongs to the SsuE family. Isf subfamily.</text>
</comment>
<organism evidence="7 8">
    <name type="scientific">Methanothermobacter defluvii</name>
    <dbReference type="NCBI Taxonomy" id="49339"/>
    <lineage>
        <taxon>Archaea</taxon>
        <taxon>Methanobacteriati</taxon>
        <taxon>Methanobacteriota</taxon>
        <taxon>Methanomada group</taxon>
        <taxon>Methanobacteria</taxon>
        <taxon>Methanobacteriales</taxon>
        <taxon>Methanobacteriaceae</taxon>
        <taxon>Methanothermobacter</taxon>
    </lineage>
</organism>
<gene>
    <name evidence="7" type="ORF">C7452_1634</name>
</gene>
<dbReference type="InterPro" id="IPR051796">
    <property type="entry name" value="ISF_SsuE-like"/>
</dbReference>
<dbReference type="InterPro" id="IPR029039">
    <property type="entry name" value="Flavoprotein-like_sf"/>
</dbReference>
<dbReference type="SUPFAM" id="SSF52218">
    <property type="entry name" value="Flavoproteins"/>
    <property type="match status" value="1"/>
</dbReference>
<dbReference type="PANTHER" id="PTHR43278">
    <property type="entry name" value="NAD(P)H-DEPENDENT FMN-CONTAINING OXIDOREDUCTASE YWQN-RELATED"/>
    <property type="match status" value="1"/>
</dbReference>
<dbReference type="Gene3D" id="3.40.50.360">
    <property type="match status" value="1"/>
</dbReference>
<evidence type="ECO:0000259" key="6">
    <source>
        <dbReference type="Pfam" id="PF03358"/>
    </source>
</evidence>
<dbReference type="EMBL" id="QREL01000003">
    <property type="protein sequence ID" value="REE25284.1"/>
    <property type="molecule type" value="Genomic_DNA"/>
</dbReference>
<protein>
    <submittedName>
        <fullName evidence="7">Multimeric flavodoxin WrbA</fullName>
    </submittedName>
</protein>
<dbReference type="InterPro" id="IPR005025">
    <property type="entry name" value="FMN_Rdtase-like_dom"/>
</dbReference>
<evidence type="ECO:0000256" key="3">
    <source>
        <dbReference type="ARBA" id="ARBA00022630"/>
    </source>
</evidence>
<evidence type="ECO:0000256" key="4">
    <source>
        <dbReference type="ARBA" id="ARBA00022643"/>
    </source>
</evidence>
<evidence type="ECO:0000313" key="8">
    <source>
        <dbReference type="Proteomes" id="UP000256864"/>
    </source>
</evidence>
<feature type="domain" description="NADPH-dependent FMN reductase-like" evidence="6">
    <location>
        <begin position="10"/>
        <end position="160"/>
    </location>
</feature>
<dbReference type="GO" id="GO:0016491">
    <property type="term" value="F:oxidoreductase activity"/>
    <property type="evidence" value="ECO:0007669"/>
    <property type="project" value="InterPro"/>
</dbReference>
<name>A0A371NAU5_9EURY</name>
<dbReference type="Proteomes" id="UP000256864">
    <property type="component" value="Unassembled WGS sequence"/>
</dbReference>